<feature type="compositionally biased region" description="Acidic residues" evidence="1">
    <location>
        <begin position="106"/>
        <end position="119"/>
    </location>
</feature>
<evidence type="ECO:0000313" key="2">
    <source>
        <dbReference type="EMBL" id="CAB9517783.1"/>
    </source>
</evidence>
<feature type="compositionally biased region" description="Low complexity" evidence="1">
    <location>
        <begin position="124"/>
        <end position="136"/>
    </location>
</feature>
<dbReference type="Proteomes" id="UP001153069">
    <property type="component" value="Unassembled WGS sequence"/>
</dbReference>
<proteinExistence type="predicted"/>
<gene>
    <name evidence="2" type="ORF">SEMRO_880_G215070.1</name>
</gene>
<feature type="region of interest" description="Disordered" evidence="1">
    <location>
        <begin position="86"/>
        <end position="169"/>
    </location>
</feature>
<comment type="caution">
    <text evidence="2">The sequence shown here is derived from an EMBL/GenBank/DDBJ whole genome shotgun (WGS) entry which is preliminary data.</text>
</comment>
<accession>A0A9N8HP81</accession>
<protein>
    <submittedName>
        <fullName evidence="2">Uncharacterized protein</fullName>
    </submittedName>
</protein>
<sequence>MHVQGMLFPPLVEGDEQQTLPKDIKDRFSKVRSLLREKASSEDEAESSELKRKQEAAALEAARAVQEEMARLQNGIAELEALCALQQQQQQRLQQQPIPEQQSHGDEEESYDSDEEDDGFGWGEPNVVPLVVNAVVEPEDRDRSTGSRSNMDSLLPESDRAVTTQDVFG</sequence>
<evidence type="ECO:0000313" key="3">
    <source>
        <dbReference type="Proteomes" id="UP001153069"/>
    </source>
</evidence>
<dbReference type="AlphaFoldDB" id="A0A9N8HP81"/>
<evidence type="ECO:0000256" key="1">
    <source>
        <dbReference type="SAM" id="MobiDB-lite"/>
    </source>
</evidence>
<feature type="region of interest" description="Disordered" evidence="1">
    <location>
        <begin position="1"/>
        <end position="25"/>
    </location>
</feature>
<feature type="compositionally biased region" description="Low complexity" evidence="1">
    <location>
        <begin position="86"/>
        <end position="102"/>
    </location>
</feature>
<reference evidence="2" key="1">
    <citation type="submission" date="2020-06" db="EMBL/GenBank/DDBJ databases">
        <authorList>
            <consortium name="Plant Systems Biology data submission"/>
        </authorList>
    </citation>
    <scope>NUCLEOTIDE SEQUENCE</scope>
    <source>
        <strain evidence="2">D6</strain>
    </source>
</reference>
<organism evidence="2 3">
    <name type="scientific">Seminavis robusta</name>
    <dbReference type="NCBI Taxonomy" id="568900"/>
    <lineage>
        <taxon>Eukaryota</taxon>
        <taxon>Sar</taxon>
        <taxon>Stramenopiles</taxon>
        <taxon>Ochrophyta</taxon>
        <taxon>Bacillariophyta</taxon>
        <taxon>Bacillariophyceae</taxon>
        <taxon>Bacillariophycidae</taxon>
        <taxon>Naviculales</taxon>
        <taxon>Naviculaceae</taxon>
        <taxon>Seminavis</taxon>
    </lineage>
</organism>
<keyword evidence="3" id="KW-1185">Reference proteome</keyword>
<name>A0A9N8HP81_9STRA</name>
<dbReference type="EMBL" id="CAICTM010000879">
    <property type="protein sequence ID" value="CAB9517783.1"/>
    <property type="molecule type" value="Genomic_DNA"/>
</dbReference>